<proteinExistence type="predicted"/>
<dbReference type="Proteomes" id="UP000253805">
    <property type="component" value="Unassembled WGS sequence"/>
</dbReference>
<keyword evidence="1" id="KW-0805">Transcription regulation</keyword>
<dbReference type="PANTHER" id="PTHR44688:SF16">
    <property type="entry name" value="DNA-BINDING TRANSCRIPTIONAL ACTIVATOR DEVR_DOSR"/>
    <property type="match status" value="1"/>
</dbReference>
<reference evidence="5 6" key="1">
    <citation type="journal article" date="2018" name="Elife">
        <title>Discovery and characterization of a prevalent human gut bacterial enzyme sufficient for the inactivation of a family of plant toxins.</title>
        <authorList>
            <person name="Koppel N."/>
            <person name="Bisanz J.E."/>
            <person name="Pandelia M.E."/>
            <person name="Turnbaugh P.J."/>
            <person name="Balskus E.P."/>
        </authorList>
    </citation>
    <scope>NUCLEOTIDE SEQUENCE [LARGE SCALE GENOMIC DNA]</scope>
    <source>
        <strain evidence="5 6">OB21 GAM 11</strain>
    </source>
</reference>
<organism evidence="5 6">
    <name type="scientific">Adlercreutzia equolifaciens subsp. celatus</name>
    <dbReference type="NCBI Taxonomy" id="394340"/>
    <lineage>
        <taxon>Bacteria</taxon>
        <taxon>Bacillati</taxon>
        <taxon>Actinomycetota</taxon>
        <taxon>Coriobacteriia</taxon>
        <taxon>Eggerthellales</taxon>
        <taxon>Eggerthellaceae</taxon>
        <taxon>Adlercreutzia</taxon>
    </lineage>
</organism>
<evidence type="ECO:0000256" key="1">
    <source>
        <dbReference type="ARBA" id="ARBA00023015"/>
    </source>
</evidence>
<dbReference type="InterPro" id="IPR036388">
    <property type="entry name" value="WH-like_DNA-bd_sf"/>
</dbReference>
<dbReference type="PROSITE" id="PS50043">
    <property type="entry name" value="HTH_LUXR_2"/>
    <property type="match status" value="1"/>
</dbReference>
<dbReference type="PRINTS" id="PR00038">
    <property type="entry name" value="HTHLUXR"/>
</dbReference>
<dbReference type="Pfam" id="PF00196">
    <property type="entry name" value="GerE"/>
    <property type="match status" value="1"/>
</dbReference>
<sequence>MISESEWRQIDDVVFDIYQAENVRDLRLRFLERMKQLVPHEISVFDLKGRRRGRDVFFDPVTTTIEKKALDSYYDEFIEKDYTSWATSQMGDIVAYRDSDFISDGMRQKSEFYQKWMRPMGVVYGCGINVFSHGVGFATVTFARDEGEGDFTDKELDILSVTARHLGEKFHQLYPVGVSYRGRGGSLENFNELYGLTAREAEICEMVCSGLLPAEIAASLTISTSTVNRHLANIYQKTGAGNRSTLLRKALRSLGKDAVFD</sequence>
<gene>
    <name evidence="5" type="ORF">C1850_07050</name>
</gene>
<dbReference type="InterPro" id="IPR000792">
    <property type="entry name" value="Tscrpt_reg_LuxR_C"/>
</dbReference>
<name>A0A369P074_9ACTN</name>
<comment type="caution">
    <text evidence="5">The sequence shown here is derived from an EMBL/GenBank/DDBJ whole genome shotgun (WGS) entry which is preliminary data.</text>
</comment>
<dbReference type="PANTHER" id="PTHR44688">
    <property type="entry name" value="DNA-BINDING TRANSCRIPTIONAL ACTIVATOR DEVR_DOSR"/>
    <property type="match status" value="1"/>
</dbReference>
<dbReference type="Gene3D" id="1.10.10.10">
    <property type="entry name" value="Winged helix-like DNA-binding domain superfamily/Winged helix DNA-binding domain"/>
    <property type="match status" value="1"/>
</dbReference>
<dbReference type="CDD" id="cd06170">
    <property type="entry name" value="LuxR_C_like"/>
    <property type="match status" value="1"/>
</dbReference>
<feature type="domain" description="HTH luxR-type" evidence="4">
    <location>
        <begin position="189"/>
        <end position="254"/>
    </location>
</feature>
<dbReference type="GO" id="GO:0003677">
    <property type="term" value="F:DNA binding"/>
    <property type="evidence" value="ECO:0007669"/>
    <property type="project" value="UniProtKB-KW"/>
</dbReference>
<evidence type="ECO:0000313" key="6">
    <source>
        <dbReference type="Proteomes" id="UP000253805"/>
    </source>
</evidence>
<keyword evidence="3" id="KW-0804">Transcription</keyword>
<dbReference type="SMART" id="SM00421">
    <property type="entry name" value="HTH_LUXR"/>
    <property type="match status" value="1"/>
</dbReference>
<evidence type="ECO:0000256" key="2">
    <source>
        <dbReference type="ARBA" id="ARBA00023125"/>
    </source>
</evidence>
<dbReference type="InterPro" id="IPR016032">
    <property type="entry name" value="Sig_transdc_resp-reg_C-effctor"/>
</dbReference>
<dbReference type="GO" id="GO:0006355">
    <property type="term" value="P:regulation of DNA-templated transcription"/>
    <property type="evidence" value="ECO:0007669"/>
    <property type="project" value="InterPro"/>
</dbReference>
<protein>
    <recommendedName>
        <fullName evidence="4">HTH luxR-type domain-containing protein</fullName>
    </recommendedName>
</protein>
<dbReference type="EMBL" id="PPUT01000016">
    <property type="protein sequence ID" value="RDC43969.1"/>
    <property type="molecule type" value="Genomic_DNA"/>
</dbReference>
<dbReference type="AlphaFoldDB" id="A0A369P074"/>
<keyword evidence="2" id="KW-0238">DNA-binding</keyword>
<evidence type="ECO:0000259" key="4">
    <source>
        <dbReference type="PROSITE" id="PS50043"/>
    </source>
</evidence>
<accession>A0A369P074</accession>
<dbReference type="SUPFAM" id="SSF46894">
    <property type="entry name" value="C-terminal effector domain of the bipartite response regulators"/>
    <property type="match status" value="1"/>
</dbReference>
<evidence type="ECO:0000256" key="3">
    <source>
        <dbReference type="ARBA" id="ARBA00023163"/>
    </source>
</evidence>
<evidence type="ECO:0000313" key="5">
    <source>
        <dbReference type="EMBL" id="RDC43969.1"/>
    </source>
</evidence>